<keyword evidence="3" id="KW-0812">Transmembrane</keyword>
<dbReference type="PANTHER" id="PTHR15415">
    <property type="entry name" value="MITOFILIN"/>
    <property type="match status" value="1"/>
</dbReference>
<keyword evidence="11" id="KW-1185">Reference proteome</keyword>
<comment type="similarity">
    <text evidence="2">Belongs to the MICOS complex subunit Mic60 family.</text>
</comment>
<protein>
    <submittedName>
        <fullName evidence="10">Mitochondrial inner membrane protein Mitofilin</fullName>
    </submittedName>
</protein>
<evidence type="ECO:0000256" key="3">
    <source>
        <dbReference type="ARBA" id="ARBA00022692"/>
    </source>
</evidence>
<evidence type="ECO:0000256" key="7">
    <source>
        <dbReference type="ARBA" id="ARBA00023136"/>
    </source>
</evidence>
<keyword evidence="4" id="KW-0999">Mitochondrion inner membrane</keyword>
<dbReference type="PANTHER" id="PTHR15415:SF7">
    <property type="entry name" value="MICOS COMPLEX SUBUNIT MIC60"/>
    <property type="match status" value="1"/>
</dbReference>
<dbReference type="EMBL" id="JBAMMX010000017">
    <property type="protein sequence ID" value="KAK6924126.1"/>
    <property type="molecule type" value="Genomic_DNA"/>
</dbReference>
<evidence type="ECO:0000256" key="4">
    <source>
        <dbReference type="ARBA" id="ARBA00022792"/>
    </source>
</evidence>
<dbReference type="Proteomes" id="UP001370490">
    <property type="component" value="Unassembled WGS sequence"/>
</dbReference>
<evidence type="ECO:0000256" key="2">
    <source>
        <dbReference type="ARBA" id="ARBA00010877"/>
    </source>
</evidence>
<evidence type="ECO:0000256" key="1">
    <source>
        <dbReference type="ARBA" id="ARBA00004273"/>
    </source>
</evidence>
<feature type="coiled-coil region" evidence="8">
    <location>
        <begin position="259"/>
        <end position="341"/>
    </location>
</feature>
<feature type="region of interest" description="Disordered" evidence="9">
    <location>
        <begin position="25"/>
        <end position="91"/>
    </location>
</feature>
<comment type="caution">
    <text evidence="10">The sequence shown here is derived from an EMBL/GenBank/DDBJ whole genome shotgun (WGS) entry which is preliminary data.</text>
</comment>
<dbReference type="AlphaFoldDB" id="A0AAN8V5W5"/>
<dbReference type="GO" id="GO:0061617">
    <property type="term" value="C:MICOS complex"/>
    <property type="evidence" value="ECO:0007669"/>
    <property type="project" value="TreeGrafter"/>
</dbReference>
<evidence type="ECO:0000256" key="9">
    <source>
        <dbReference type="SAM" id="MobiDB-lite"/>
    </source>
</evidence>
<feature type="region of interest" description="Disordered" evidence="9">
    <location>
        <begin position="169"/>
        <end position="192"/>
    </location>
</feature>
<evidence type="ECO:0000256" key="8">
    <source>
        <dbReference type="SAM" id="Coils"/>
    </source>
</evidence>
<dbReference type="Pfam" id="PF09731">
    <property type="entry name" value="Mitofilin"/>
    <property type="match status" value="1"/>
</dbReference>
<organism evidence="10 11">
    <name type="scientific">Dillenia turbinata</name>
    <dbReference type="NCBI Taxonomy" id="194707"/>
    <lineage>
        <taxon>Eukaryota</taxon>
        <taxon>Viridiplantae</taxon>
        <taxon>Streptophyta</taxon>
        <taxon>Embryophyta</taxon>
        <taxon>Tracheophyta</taxon>
        <taxon>Spermatophyta</taxon>
        <taxon>Magnoliopsida</taxon>
        <taxon>eudicotyledons</taxon>
        <taxon>Gunneridae</taxon>
        <taxon>Pentapetalae</taxon>
        <taxon>Dilleniales</taxon>
        <taxon>Dilleniaceae</taxon>
        <taxon>Dillenia</taxon>
    </lineage>
</organism>
<dbReference type="InterPro" id="IPR019133">
    <property type="entry name" value="MIC60"/>
</dbReference>
<comment type="subcellular location">
    <subcellularLocation>
        <location evidence="1">Mitochondrion inner membrane</location>
    </subcellularLocation>
</comment>
<evidence type="ECO:0000313" key="11">
    <source>
        <dbReference type="Proteomes" id="UP001370490"/>
    </source>
</evidence>
<keyword evidence="5" id="KW-1133">Transmembrane helix</keyword>
<keyword evidence="7" id="KW-0472">Membrane</keyword>
<gene>
    <name evidence="10" type="ORF">RJ641_010326</name>
</gene>
<keyword evidence="8" id="KW-0175">Coiled coil</keyword>
<feature type="compositionally biased region" description="Basic and acidic residues" evidence="9">
    <location>
        <begin position="176"/>
        <end position="187"/>
    </location>
</feature>
<evidence type="ECO:0000256" key="6">
    <source>
        <dbReference type="ARBA" id="ARBA00023128"/>
    </source>
</evidence>
<keyword evidence="6" id="KW-0496">Mitochondrion</keyword>
<sequence>MVSVCINASVTYQSGYLDKWFGKEERHSSSPVNVGADGNDSNSFQLPAEEIAEPKNRESGTSSSVMEETDKDAPRSHHHQDEDFSTNNNESQVQINGISELPPEENVVLDHEKELPEHAQSSIAIDDQDTISNIFPRESKMTNVVKQNEEDVVAPTDSQTNAINEEALANQMPPEHLTEDNKAKDAPDNSTELSTSLDAYYLKNNAEQGMATSLDQKGADGQENTFKGKEASTDDLKDACISNDGTEKRQAGMDAQKFTEEKRALNEKHEKDLRDARARELMYAEKVAILDKERVEAAAAIKSLQEKAEDKLKTELEKKVEEEAENELKKAQELAKAELAAVIAREKASQIEKIAEADLHGALALKDSLSKGLPIETERKHGSMVQTQLQLNKKLERTTEALGMIPPGGGGILTHTVAHITSWLEVKEVDYSDDGIESAINRVDKFLAEGKLVEAASFLEEGVCNSTAAKVLSDWVKKMRNRAIAEQAVFLLESYATSVSLT</sequence>
<reference evidence="10 11" key="1">
    <citation type="submission" date="2023-12" db="EMBL/GenBank/DDBJ databases">
        <title>A high-quality genome assembly for Dillenia turbinata (Dilleniales).</title>
        <authorList>
            <person name="Chanderbali A."/>
        </authorList>
    </citation>
    <scope>NUCLEOTIDE SEQUENCE [LARGE SCALE GENOMIC DNA]</scope>
    <source>
        <strain evidence="10">LSX21</strain>
        <tissue evidence="10">Leaf</tissue>
    </source>
</reference>
<evidence type="ECO:0000256" key="5">
    <source>
        <dbReference type="ARBA" id="ARBA00022989"/>
    </source>
</evidence>
<dbReference type="GO" id="GO:0042407">
    <property type="term" value="P:cristae formation"/>
    <property type="evidence" value="ECO:0007669"/>
    <property type="project" value="TreeGrafter"/>
</dbReference>
<proteinExistence type="inferred from homology"/>
<accession>A0AAN8V5W5</accession>
<feature type="compositionally biased region" description="Basic and acidic residues" evidence="9">
    <location>
        <begin position="71"/>
        <end position="82"/>
    </location>
</feature>
<name>A0AAN8V5W5_9MAGN</name>
<evidence type="ECO:0000313" key="10">
    <source>
        <dbReference type="EMBL" id="KAK6924126.1"/>
    </source>
</evidence>